<keyword evidence="3" id="KW-0862">Zinc</keyword>
<sequence length="101" mass="11710">MFLFFHSCTVSGDSSVHLSEDQFLCSICLDVFTDPVSTPCGHNFCMICIKTCWGDSQQCNCPFCKEKFTKRPELKVNTTLREVVDHFKKKSRIRVSFFSFY</sequence>
<protein>
    <recommendedName>
        <fullName evidence="5">RING-type domain-containing protein</fullName>
    </recommendedName>
</protein>
<keyword evidence="1" id="KW-0479">Metal-binding</keyword>
<dbReference type="Ensembl" id="ENSAMXT00005008892.1">
    <property type="protein sequence ID" value="ENSAMXP00005007909.1"/>
    <property type="gene ID" value="ENSAMXG00005004677.1"/>
</dbReference>
<dbReference type="GO" id="GO:0016567">
    <property type="term" value="P:protein ubiquitination"/>
    <property type="evidence" value="ECO:0007669"/>
    <property type="project" value="InterPro"/>
</dbReference>
<dbReference type="InterPro" id="IPR027370">
    <property type="entry name" value="Znf-RING_euk"/>
</dbReference>
<dbReference type="SUPFAM" id="SSF57850">
    <property type="entry name" value="RING/U-box"/>
    <property type="match status" value="1"/>
</dbReference>
<reference evidence="6" key="1">
    <citation type="submission" date="2025-08" db="UniProtKB">
        <authorList>
            <consortium name="Ensembl"/>
        </authorList>
    </citation>
    <scope>IDENTIFICATION</scope>
</reference>
<dbReference type="Gene3D" id="3.30.40.10">
    <property type="entry name" value="Zinc/RING finger domain, C3HC4 (zinc finger)"/>
    <property type="match status" value="1"/>
</dbReference>
<feature type="domain" description="RING-type" evidence="5">
    <location>
        <begin position="25"/>
        <end position="65"/>
    </location>
</feature>
<name>A0A8B9HCR6_ASTMX</name>
<evidence type="ECO:0000259" key="5">
    <source>
        <dbReference type="PROSITE" id="PS50089"/>
    </source>
</evidence>
<dbReference type="SMART" id="SM00504">
    <property type="entry name" value="Ubox"/>
    <property type="match status" value="1"/>
</dbReference>
<dbReference type="PROSITE" id="PS50089">
    <property type="entry name" value="ZF_RING_2"/>
    <property type="match status" value="1"/>
</dbReference>
<dbReference type="GO" id="GO:0008270">
    <property type="term" value="F:zinc ion binding"/>
    <property type="evidence" value="ECO:0007669"/>
    <property type="project" value="UniProtKB-KW"/>
</dbReference>
<evidence type="ECO:0000256" key="4">
    <source>
        <dbReference type="PROSITE-ProRule" id="PRU00175"/>
    </source>
</evidence>
<keyword evidence="2 4" id="KW-0863">Zinc-finger</keyword>
<dbReference type="InterPro" id="IPR001841">
    <property type="entry name" value="Znf_RING"/>
</dbReference>
<dbReference type="PROSITE" id="PS00518">
    <property type="entry name" value="ZF_RING_1"/>
    <property type="match status" value="1"/>
</dbReference>
<evidence type="ECO:0000313" key="6">
    <source>
        <dbReference type="Ensembl" id="ENSAMXP00005007909.1"/>
    </source>
</evidence>
<dbReference type="SMART" id="SM00184">
    <property type="entry name" value="RING"/>
    <property type="match status" value="1"/>
</dbReference>
<accession>A0A8B9HCR6</accession>
<organism evidence="6 7">
    <name type="scientific">Astyanax mexicanus</name>
    <name type="common">Blind cave fish</name>
    <name type="synonym">Astyanax fasciatus mexicanus</name>
    <dbReference type="NCBI Taxonomy" id="7994"/>
    <lineage>
        <taxon>Eukaryota</taxon>
        <taxon>Metazoa</taxon>
        <taxon>Chordata</taxon>
        <taxon>Craniata</taxon>
        <taxon>Vertebrata</taxon>
        <taxon>Euteleostomi</taxon>
        <taxon>Actinopterygii</taxon>
        <taxon>Neopterygii</taxon>
        <taxon>Teleostei</taxon>
        <taxon>Ostariophysi</taxon>
        <taxon>Characiformes</taxon>
        <taxon>Characoidei</taxon>
        <taxon>Acestrorhamphidae</taxon>
        <taxon>Acestrorhamphinae</taxon>
        <taxon>Astyanax</taxon>
    </lineage>
</organism>
<proteinExistence type="predicted"/>
<evidence type="ECO:0000256" key="1">
    <source>
        <dbReference type="ARBA" id="ARBA00022723"/>
    </source>
</evidence>
<dbReference type="AlphaFoldDB" id="A0A8B9HCR6"/>
<evidence type="ECO:0000256" key="3">
    <source>
        <dbReference type="ARBA" id="ARBA00022833"/>
    </source>
</evidence>
<dbReference type="PANTHER" id="PTHR25465:SF32">
    <property type="entry name" value="BLOODTHIRSTY-RELATED GENE FAMILY, MEMBER 16 ISOFORM X1-RELATED"/>
    <property type="match status" value="1"/>
</dbReference>
<evidence type="ECO:0000313" key="7">
    <source>
        <dbReference type="Proteomes" id="UP000694621"/>
    </source>
</evidence>
<dbReference type="InterPro" id="IPR017907">
    <property type="entry name" value="Znf_RING_CS"/>
</dbReference>
<dbReference type="Pfam" id="PF13445">
    <property type="entry name" value="zf-RING_UBOX"/>
    <property type="match status" value="1"/>
</dbReference>
<dbReference type="InterPro" id="IPR051051">
    <property type="entry name" value="E3_ubiq-ligase_TRIM/RNF"/>
</dbReference>
<evidence type="ECO:0000256" key="2">
    <source>
        <dbReference type="ARBA" id="ARBA00022771"/>
    </source>
</evidence>
<dbReference type="Proteomes" id="UP000694621">
    <property type="component" value="Unplaced"/>
</dbReference>
<dbReference type="InterPro" id="IPR013083">
    <property type="entry name" value="Znf_RING/FYVE/PHD"/>
</dbReference>
<dbReference type="InterPro" id="IPR003613">
    <property type="entry name" value="Ubox_domain"/>
</dbReference>
<dbReference type="PANTHER" id="PTHR25465">
    <property type="entry name" value="B-BOX DOMAIN CONTAINING"/>
    <property type="match status" value="1"/>
</dbReference>
<dbReference type="GO" id="GO:0004842">
    <property type="term" value="F:ubiquitin-protein transferase activity"/>
    <property type="evidence" value="ECO:0007669"/>
    <property type="project" value="InterPro"/>
</dbReference>